<proteinExistence type="predicted"/>
<dbReference type="InterPro" id="IPR046622">
    <property type="entry name" value="DUF6735"/>
</dbReference>
<comment type="caution">
    <text evidence="1">The sequence shown here is derived from an EMBL/GenBank/DDBJ whole genome shotgun (WGS) entry which is preliminary data.</text>
</comment>
<sequence>MPVSDRALVAYERPDGRYVLHYAHWGASDGLVERLTPATPFGGADPRAEWAAGLLRDLLTATGIDPDSVAGRVPAEAATAVDPMPLAVAVTRDGLVDRVAFGVHRALVVVDRSFDATTYAAVPFDLAPVAGTLDGTAVDPDAGGLLVPVATSVTSLRERAGGAREALGAAVDGGLDPPTARRALRETAARWVGADRLLVADGPGP</sequence>
<accession>A0A554MXI5</accession>
<dbReference type="AlphaFoldDB" id="A0A554MXI5"/>
<protein>
    <submittedName>
        <fullName evidence="1">Uncharacterized protein</fullName>
    </submittedName>
</protein>
<dbReference type="Proteomes" id="UP000319894">
    <property type="component" value="Unassembled WGS sequence"/>
</dbReference>
<reference evidence="1 2" key="1">
    <citation type="submission" date="2018-06" db="EMBL/GenBank/DDBJ databases">
        <title>Natronomonas sp. F16-60 a new haloarchaeon isolated from a solar saltern of Isla Cristina, Huelva, Spain.</title>
        <authorList>
            <person name="Duran-Viseras A."/>
            <person name="Sanchez-Porro C."/>
            <person name="Ventosa A."/>
        </authorList>
    </citation>
    <scope>NUCLEOTIDE SEQUENCE [LARGE SCALE GENOMIC DNA]</scope>
    <source>
        <strain evidence="1 2">F16-60</strain>
    </source>
</reference>
<evidence type="ECO:0000313" key="2">
    <source>
        <dbReference type="Proteomes" id="UP000319894"/>
    </source>
</evidence>
<dbReference type="EMBL" id="QMDX01000010">
    <property type="protein sequence ID" value="TSD09834.1"/>
    <property type="molecule type" value="Genomic_DNA"/>
</dbReference>
<keyword evidence="2" id="KW-1185">Reference proteome</keyword>
<dbReference type="InParanoid" id="A0A554MXI5"/>
<organism evidence="1 2">
    <name type="scientific">Haloglomus irregulare</name>
    <dbReference type="NCBI Taxonomy" id="2234134"/>
    <lineage>
        <taxon>Archaea</taxon>
        <taxon>Methanobacteriati</taxon>
        <taxon>Methanobacteriota</taxon>
        <taxon>Stenosarchaea group</taxon>
        <taxon>Halobacteria</taxon>
        <taxon>Halobacteriales</taxon>
        <taxon>Natronomonadaceae</taxon>
        <taxon>Haloglomus</taxon>
    </lineage>
</organism>
<gene>
    <name evidence="1" type="ORF">DP107_14395</name>
</gene>
<evidence type="ECO:0000313" key="1">
    <source>
        <dbReference type="EMBL" id="TSD09834.1"/>
    </source>
</evidence>
<dbReference type="Pfam" id="PF20509">
    <property type="entry name" value="DUF6735"/>
    <property type="match status" value="1"/>
</dbReference>
<name>A0A554MXI5_9EURY</name>